<organism evidence="2 5">
    <name type="scientific">Medicago truncatula</name>
    <name type="common">Barrel medic</name>
    <name type="synonym">Medicago tribuloides</name>
    <dbReference type="NCBI Taxonomy" id="3880"/>
    <lineage>
        <taxon>Eukaryota</taxon>
        <taxon>Viridiplantae</taxon>
        <taxon>Streptophyta</taxon>
        <taxon>Embryophyta</taxon>
        <taxon>Tracheophyta</taxon>
        <taxon>Spermatophyta</taxon>
        <taxon>Magnoliopsida</taxon>
        <taxon>eudicotyledons</taxon>
        <taxon>Gunneridae</taxon>
        <taxon>Pentapetalae</taxon>
        <taxon>rosids</taxon>
        <taxon>fabids</taxon>
        <taxon>Fabales</taxon>
        <taxon>Fabaceae</taxon>
        <taxon>Papilionoideae</taxon>
        <taxon>50 kb inversion clade</taxon>
        <taxon>NPAAA clade</taxon>
        <taxon>Hologalegina</taxon>
        <taxon>IRL clade</taxon>
        <taxon>Trifolieae</taxon>
        <taxon>Medicago</taxon>
    </lineage>
</organism>
<reference evidence="2 5" key="2">
    <citation type="journal article" date="2014" name="BMC Genomics">
        <title>An improved genome release (version Mt4.0) for the model legume Medicago truncatula.</title>
        <authorList>
            <person name="Tang H."/>
            <person name="Krishnakumar V."/>
            <person name="Bidwell S."/>
            <person name="Rosen B."/>
            <person name="Chan A."/>
            <person name="Zhou S."/>
            <person name="Gentzbittel L."/>
            <person name="Childs K.L."/>
            <person name="Yandell M."/>
            <person name="Gundlach H."/>
            <person name="Mayer K.F."/>
            <person name="Schwartz D.C."/>
            <person name="Town C.D."/>
        </authorList>
    </citation>
    <scope>GENOME REANNOTATION</scope>
    <source>
        <strain evidence="2">A17</strain>
        <strain evidence="4 5">cv. Jemalong A17</strain>
    </source>
</reference>
<dbReference type="PANTHER" id="PTHR38396">
    <property type="entry name" value="TRANSMEMBRANE PROTEIN"/>
    <property type="match status" value="1"/>
</dbReference>
<reference evidence="6" key="4">
    <citation type="journal article" date="2018" name="Nat. Plants">
        <title>Whole-genome landscape of Medicago truncatula symbiotic genes.</title>
        <authorList>
            <person name="Pecrix Y."/>
            <person name="Staton S.E."/>
            <person name="Sallet E."/>
            <person name="Lelandais-Briere C."/>
            <person name="Moreau S."/>
            <person name="Carrere S."/>
            <person name="Blein T."/>
            <person name="Jardinaud M.F."/>
            <person name="Latrasse D."/>
            <person name="Zouine M."/>
            <person name="Zahm M."/>
            <person name="Kreplak J."/>
            <person name="Mayjonade B."/>
            <person name="Satge C."/>
            <person name="Perez M."/>
            <person name="Cauet S."/>
            <person name="Marande W."/>
            <person name="Chantry-Darmon C."/>
            <person name="Lopez-Roques C."/>
            <person name="Bouchez O."/>
            <person name="Berard A."/>
            <person name="Debelle F."/>
            <person name="Munos S."/>
            <person name="Bendahmane A."/>
            <person name="Berges H."/>
            <person name="Niebel A."/>
            <person name="Buitink J."/>
            <person name="Frugier F."/>
            <person name="Benhamed M."/>
            <person name="Crespi M."/>
            <person name="Gouzy J."/>
            <person name="Gamas P."/>
        </authorList>
    </citation>
    <scope>NUCLEOTIDE SEQUENCE [LARGE SCALE GENOMIC DNA]</scope>
    <source>
        <strain evidence="6">cv. Jemalong A17</strain>
    </source>
</reference>
<dbReference type="Gramene" id="rna19657">
    <property type="protein sequence ID" value="RHN71016.1"/>
    <property type="gene ID" value="gene19657"/>
</dbReference>
<evidence type="ECO:0000313" key="6">
    <source>
        <dbReference type="Proteomes" id="UP000265566"/>
    </source>
</evidence>
<reference evidence="3" key="5">
    <citation type="journal article" date="2018" name="Nat. Plants">
        <title>Whole-genome landscape of Medicago truncatula symbiotic genes.</title>
        <authorList>
            <person name="Pecrix Y."/>
            <person name="Gamas P."/>
            <person name="Carrere S."/>
        </authorList>
    </citation>
    <scope>NUCLEOTIDE SEQUENCE</scope>
    <source>
        <tissue evidence="3">Leaves</tissue>
    </source>
</reference>
<evidence type="ECO:0000313" key="2">
    <source>
        <dbReference type="EMBL" id="KEH36169.1"/>
    </source>
</evidence>
<feature type="region of interest" description="Disordered" evidence="1">
    <location>
        <begin position="124"/>
        <end position="143"/>
    </location>
</feature>
<proteinExistence type="predicted"/>
<dbReference type="Proteomes" id="UP000265566">
    <property type="component" value="Chromosome 3"/>
</dbReference>
<keyword evidence="2" id="KW-0812">Transmembrane</keyword>
<evidence type="ECO:0000313" key="5">
    <source>
        <dbReference type="Proteomes" id="UP000002051"/>
    </source>
</evidence>
<evidence type="ECO:0000256" key="1">
    <source>
        <dbReference type="SAM" id="MobiDB-lite"/>
    </source>
</evidence>
<reference evidence="2 5" key="1">
    <citation type="journal article" date="2011" name="Nature">
        <title>The Medicago genome provides insight into the evolution of rhizobial symbioses.</title>
        <authorList>
            <person name="Young N.D."/>
            <person name="Debelle F."/>
            <person name="Oldroyd G.E."/>
            <person name="Geurts R."/>
            <person name="Cannon S.B."/>
            <person name="Udvardi M.K."/>
            <person name="Benedito V.A."/>
            <person name="Mayer K.F."/>
            <person name="Gouzy J."/>
            <person name="Schoof H."/>
            <person name="Van de Peer Y."/>
            <person name="Proost S."/>
            <person name="Cook D.R."/>
            <person name="Meyers B.C."/>
            <person name="Spannagl M."/>
            <person name="Cheung F."/>
            <person name="De Mita S."/>
            <person name="Krishnakumar V."/>
            <person name="Gundlach H."/>
            <person name="Zhou S."/>
            <person name="Mudge J."/>
            <person name="Bharti A.K."/>
            <person name="Murray J.D."/>
            <person name="Naoumkina M.A."/>
            <person name="Rosen B."/>
            <person name="Silverstein K.A."/>
            <person name="Tang H."/>
            <person name="Rombauts S."/>
            <person name="Zhao P.X."/>
            <person name="Zhou P."/>
            <person name="Barbe V."/>
            <person name="Bardou P."/>
            <person name="Bechner M."/>
            <person name="Bellec A."/>
            <person name="Berger A."/>
            <person name="Berges H."/>
            <person name="Bidwell S."/>
            <person name="Bisseling T."/>
            <person name="Choisne N."/>
            <person name="Couloux A."/>
            <person name="Denny R."/>
            <person name="Deshpande S."/>
            <person name="Dai X."/>
            <person name="Doyle J.J."/>
            <person name="Dudez A.M."/>
            <person name="Farmer A.D."/>
            <person name="Fouteau S."/>
            <person name="Franken C."/>
            <person name="Gibelin C."/>
            <person name="Gish J."/>
            <person name="Goldstein S."/>
            <person name="Gonzalez A.J."/>
            <person name="Green P.J."/>
            <person name="Hallab A."/>
            <person name="Hartog M."/>
            <person name="Hua A."/>
            <person name="Humphray S.J."/>
            <person name="Jeong D.H."/>
            <person name="Jing Y."/>
            <person name="Jocker A."/>
            <person name="Kenton S.M."/>
            <person name="Kim D.J."/>
            <person name="Klee K."/>
            <person name="Lai H."/>
            <person name="Lang C."/>
            <person name="Lin S."/>
            <person name="Macmil S.L."/>
            <person name="Magdelenat G."/>
            <person name="Matthews L."/>
            <person name="McCorrison J."/>
            <person name="Monaghan E.L."/>
            <person name="Mun J.H."/>
            <person name="Najar F.Z."/>
            <person name="Nicholson C."/>
            <person name="Noirot C."/>
            <person name="O'Bleness M."/>
            <person name="Paule C.R."/>
            <person name="Poulain J."/>
            <person name="Prion F."/>
            <person name="Qin B."/>
            <person name="Qu C."/>
            <person name="Retzel E.F."/>
            <person name="Riddle C."/>
            <person name="Sallet E."/>
            <person name="Samain S."/>
            <person name="Samson N."/>
            <person name="Sanders I."/>
            <person name="Saurat O."/>
            <person name="Scarpelli C."/>
            <person name="Schiex T."/>
            <person name="Segurens B."/>
            <person name="Severin A.J."/>
            <person name="Sherrier D.J."/>
            <person name="Shi R."/>
            <person name="Sims S."/>
            <person name="Singer S.R."/>
            <person name="Sinharoy S."/>
            <person name="Sterck L."/>
            <person name="Viollet A."/>
            <person name="Wang B.B."/>
            <person name="Wang K."/>
            <person name="Wang M."/>
            <person name="Wang X."/>
            <person name="Warfsmann J."/>
            <person name="Weissenbach J."/>
            <person name="White D.D."/>
            <person name="White J.D."/>
            <person name="Wiley G.B."/>
            <person name="Wincker P."/>
            <person name="Xing Y."/>
            <person name="Yang L."/>
            <person name="Yao Z."/>
            <person name="Ying F."/>
            <person name="Zhai J."/>
            <person name="Zhou L."/>
            <person name="Zuber A."/>
            <person name="Denarie J."/>
            <person name="Dixon R.A."/>
            <person name="May G.D."/>
            <person name="Schwartz D.C."/>
            <person name="Rogers J."/>
            <person name="Quetier F."/>
            <person name="Town C.D."/>
            <person name="Roe B.A."/>
        </authorList>
    </citation>
    <scope>NUCLEOTIDE SEQUENCE [LARGE SCALE GENOMIC DNA]</scope>
    <source>
        <strain evidence="2">A17</strain>
        <strain evidence="4 5">cv. Jemalong A17</strain>
    </source>
</reference>
<dbReference type="KEGG" id="mtr:25490201"/>
<keyword evidence="5" id="KW-1185">Reference proteome</keyword>
<dbReference type="OrthoDB" id="1304015at2759"/>
<gene>
    <name evidence="4" type="primary">25490201</name>
    <name evidence="2" type="ordered locus">MTR_3g112000</name>
    <name evidence="3" type="ORF">MtrunA17_Chr3g0141701</name>
</gene>
<dbReference type="EMBL" id="CM001219">
    <property type="protein sequence ID" value="KEH36169.1"/>
    <property type="molecule type" value="Genomic_DNA"/>
</dbReference>
<protein>
    <submittedName>
        <fullName evidence="2">Transmembrane protein, putative</fullName>
    </submittedName>
</protein>
<dbReference type="Proteomes" id="UP000002051">
    <property type="component" value="Chromosome 3"/>
</dbReference>
<dbReference type="HOGENOM" id="CLU_1828802_0_0_1"/>
<reference evidence="4" key="3">
    <citation type="submission" date="2015-04" db="UniProtKB">
        <authorList>
            <consortium name="EnsemblPlants"/>
        </authorList>
    </citation>
    <scope>IDENTIFICATION</scope>
    <source>
        <strain evidence="4">cv. Jemalong A17</strain>
    </source>
</reference>
<sequence length="143" mass="15871">MMMRERTLIPTFVFWAFLTLITPTLILLSENSKADLELNGNITETMKVRRMIGHTQSNIIRTAPLPAKSVVEDELAPAPAATVSLLPLPTSSHSHHNQTDLILSNRNSTDYDASKVQVQVKQMSNSQLLELSETTPKSNGKNM</sequence>
<dbReference type="EMBL" id="PSQE01000003">
    <property type="protein sequence ID" value="RHN71016.1"/>
    <property type="molecule type" value="Genomic_DNA"/>
</dbReference>
<name>A0A072V2A3_MEDTR</name>
<evidence type="ECO:0000313" key="3">
    <source>
        <dbReference type="EMBL" id="RHN71016.1"/>
    </source>
</evidence>
<accession>A0A072V2A3</accession>
<dbReference type="PANTHER" id="PTHR38396:SF1">
    <property type="entry name" value="TRANSMEMBRANE PROTEIN"/>
    <property type="match status" value="1"/>
</dbReference>
<keyword evidence="2" id="KW-0472">Membrane</keyword>
<evidence type="ECO:0000313" key="4">
    <source>
        <dbReference type="EnsemblPlants" id="KEH36169"/>
    </source>
</evidence>
<dbReference type="AlphaFoldDB" id="A0A072V2A3"/>
<dbReference type="EnsemblPlants" id="KEH36169">
    <property type="protein sequence ID" value="KEH36169"/>
    <property type="gene ID" value="MTR_3g112000"/>
</dbReference>